<dbReference type="PANTHER" id="PTHR12862:SF0">
    <property type="entry name" value="N-ACETYL-D-GLUCOSAMINE KINASE"/>
    <property type="match status" value="1"/>
</dbReference>
<comment type="similarity">
    <text evidence="1">Belongs to the eukaryotic-type N-acetylglucosamine kinase family.</text>
</comment>
<dbReference type="InterPro" id="IPR002731">
    <property type="entry name" value="ATPase_BadF"/>
</dbReference>
<organism evidence="6 7">
    <name type="scientific">Mya arenaria</name>
    <name type="common">Soft-shell clam</name>
    <dbReference type="NCBI Taxonomy" id="6604"/>
    <lineage>
        <taxon>Eukaryota</taxon>
        <taxon>Metazoa</taxon>
        <taxon>Spiralia</taxon>
        <taxon>Lophotrochozoa</taxon>
        <taxon>Mollusca</taxon>
        <taxon>Bivalvia</taxon>
        <taxon>Autobranchia</taxon>
        <taxon>Heteroconchia</taxon>
        <taxon>Euheterodonta</taxon>
        <taxon>Imparidentia</taxon>
        <taxon>Neoheterodontei</taxon>
        <taxon>Myida</taxon>
        <taxon>Myoidea</taxon>
        <taxon>Myidae</taxon>
        <taxon>Mya</taxon>
    </lineage>
</organism>
<dbReference type="Pfam" id="PF01869">
    <property type="entry name" value="BcrAD_BadFG"/>
    <property type="match status" value="1"/>
</dbReference>
<gene>
    <name evidence="6" type="ORF">MAR_015683</name>
</gene>
<dbReference type="InterPro" id="IPR043129">
    <property type="entry name" value="ATPase_NBD"/>
</dbReference>
<feature type="domain" description="ATPase BadF/BadG/BcrA/BcrD type" evidence="5">
    <location>
        <begin position="75"/>
        <end position="131"/>
    </location>
</feature>
<accession>A0ABY7FLG5</accession>
<reference evidence="6" key="1">
    <citation type="submission" date="2022-11" db="EMBL/GenBank/DDBJ databases">
        <title>Centuries of genome instability and evolution in soft-shell clam transmissible cancer (bioRxiv).</title>
        <authorList>
            <person name="Hart S.F.M."/>
            <person name="Yonemitsu M.A."/>
            <person name="Giersch R.M."/>
            <person name="Beal B.F."/>
            <person name="Arriagada G."/>
            <person name="Davis B.W."/>
            <person name="Ostrander E.A."/>
            <person name="Goff S.P."/>
            <person name="Metzger M.J."/>
        </authorList>
    </citation>
    <scope>NUCLEOTIDE SEQUENCE</scope>
    <source>
        <strain evidence="6">MELC-2E11</strain>
        <tissue evidence="6">Siphon/mantle</tissue>
    </source>
</reference>
<name>A0ABY7FLG5_MYAAR</name>
<dbReference type="Gene3D" id="3.30.420.40">
    <property type="match status" value="1"/>
</dbReference>
<dbReference type="PANTHER" id="PTHR12862">
    <property type="entry name" value="BADF TYPE ATPASE DOMAIN-CONTAINING PROTEIN"/>
    <property type="match status" value="1"/>
</dbReference>
<dbReference type="Proteomes" id="UP001164746">
    <property type="component" value="Chromosome 12"/>
</dbReference>
<evidence type="ECO:0000313" key="6">
    <source>
        <dbReference type="EMBL" id="WAR21709.1"/>
    </source>
</evidence>
<dbReference type="InterPro" id="IPR039758">
    <property type="entry name" value="NAGK-like"/>
</dbReference>
<evidence type="ECO:0000256" key="4">
    <source>
        <dbReference type="ARBA" id="ARBA00031123"/>
    </source>
</evidence>
<evidence type="ECO:0000313" key="7">
    <source>
        <dbReference type="Proteomes" id="UP001164746"/>
    </source>
</evidence>
<protein>
    <recommendedName>
        <fullName evidence="3">N-acetyl-D-glucosamine kinase</fullName>
        <ecNumber evidence="2">2.7.1.59</ecNumber>
    </recommendedName>
    <alternativeName>
        <fullName evidence="4">GlcNAc kinase</fullName>
    </alternativeName>
</protein>
<evidence type="ECO:0000256" key="1">
    <source>
        <dbReference type="ARBA" id="ARBA00006198"/>
    </source>
</evidence>
<keyword evidence="7" id="KW-1185">Reference proteome</keyword>
<evidence type="ECO:0000259" key="5">
    <source>
        <dbReference type="Pfam" id="PF01869"/>
    </source>
</evidence>
<evidence type="ECO:0000256" key="2">
    <source>
        <dbReference type="ARBA" id="ARBA00012122"/>
    </source>
</evidence>
<sequence length="237" mass="26092">MSKFHYYGGLEGGATQSKFVLYRSDGQILAWSKGECTNQWGLSMSGADEEESQKQLIAQIKSQYGGDCEEVYIASGIVLIAGTGSNCQLINPDNTSKRCGGWGHLLGDEGSAYWITQLALKTLFDHDDNLNICPNSVEKVRDIMKDYFKISDKVGMLDHMYSKFDKSNVAGMCKHLAKGFLEVLTAERPGRRIREVTLQRLKQAASVGAASLGARAVGFKLPLDYSANAEIFFHGKM</sequence>
<dbReference type="EMBL" id="CP111023">
    <property type="protein sequence ID" value="WAR21709.1"/>
    <property type="molecule type" value="Genomic_DNA"/>
</dbReference>
<proteinExistence type="inferred from homology"/>
<dbReference type="EC" id="2.7.1.59" evidence="2"/>
<dbReference type="SUPFAM" id="SSF53067">
    <property type="entry name" value="Actin-like ATPase domain"/>
    <property type="match status" value="2"/>
</dbReference>
<evidence type="ECO:0000256" key="3">
    <source>
        <dbReference type="ARBA" id="ARBA00014974"/>
    </source>
</evidence>